<keyword evidence="5" id="KW-1185">Reference proteome</keyword>
<proteinExistence type="predicted"/>
<accession>A0A9N9NV14</accession>
<evidence type="ECO:0000313" key="5">
    <source>
        <dbReference type="Proteomes" id="UP000789570"/>
    </source>
</evidence>
<reference evidence="4" key="1">
    <citation type="submission" date="2021-06" db="EMBL/GenBank/DDBJ databases">
        <authorList>
            <person name="Kallberg Y."/>
            <person name="Tangrot J."/>
            <person name="Rosling A."/>
        </authorList>
    </citation>
    <scope>NUCLEOTIDE SEQUENCE</scope>
    <source>
        <strain evidence="4">UK204</strain>
    </source>
</reference>
<feature type="repeat" description="ANK" evidence="3">
    <location>
        <begin position="44"/>
        <end position="66"/>
    </location>
</feature>
<dbReference type="SUPFAM" id="SSF48403">
    <property type="entry name" value="Ankyrin repeat"/>
    <property type="match status" value="1"/>
</dbReference>
<dbReference type="Proteomes" id="UP000789570">
    <property type="component" value="Unassembled WGS sequence"/>
</dbReference>
<feature type="non-terminal residue" evidence="4">
    <location>
        <position position="157"/>
    </location>
</feature>
<evidence type="ECO:0000313" key="4">
    <source>
        <dbReference type="EMBL" id="CAG8762862.1"/>
    </source>
</evidence>
<evidence type="ECO:0000256" key="2">
    <source>
        <dbReference type="ARBA" id="ARBA00023043"/>
    </source>
</evidence>
<dbReference type="PROSITE" id="PS50088">
    <property type="entry name" value="ANK_REPEAT"/>
    <property type="match status" value="2"/>
</dbReference>
<sequence length="157" mass="17332">DAQTTPSGEIIGEVIEYARYGELEDLKAFMNLYPVTYLESKDDFGNTALHMASANGHLEIVEFIIQALGSLLERVLSIQNSSGNTPLHWSALNGHEKVVKLLIKSGADAKIKNKAGRTPIYEAQQNHHEKIVEFLLANVDPSKGEEKKEKSTVAENN</sequence>
<dbReference type="Gene3D" id="1.25.40.20">
    <property type="entry name" value="Ankyrin repeat-containing domain"/>
    <property type="match status" value="1"/>
</dbReference>
<dbReference type="InterPro" id="IPR002110">
    <property type="entry name" value="Ankyrin_rpt"/>
</dbReference>
<dbReference type="PROSITE" id="PS50297">
    <property type="entry name" value="ANK_REP_REGION"/>
    <property type="match status" value="2"/>
</dbReference>
<organism evidence="4 5">
    <name type="scientific">Funneliformis caledonium</name>
    <dbReference type="NCBI Taxonomy" id="1117310"/>
    <lineage>
        <taxon>Eukaryota</taxon>
        <taxon>Fungi</taxon>
        <taxon>Fungi incertae sedis</taxon>
        <taxon>Mucoromycota</taxon>
        <taxon>Glomeromycotina</taxon>
        <taxon>Glomeromycetes</taxon>
        <taxon>Glomerales</taxon>
        <taxon>Glomeraceae</taxon>
        <taxon>Funneliformis</taxon>
    </lineage>
</organism>
<dbReference type="Pfam" id="PF00023">
    <property type="entry name" value="Ank"/>
    <property type="match status" value="1"/>
</dbReference>
<keyword evidence="2 3" id="KW-0040">ANK repeat</keyword>
<evidence type="ECO:0000256" key="3">
    <source>
        <dbReference type="PROSITE-ProRule" id="PRU00023"/>
    </source>
</evidence>
<dbReference type="EMBL" id="CAJVPQ010023486">
    <property type="protein sequence ID" value="CAG8762862.1"/>
    <property type="molecule type" value="Genomic_DNA"/>
</dbReference>
<evidence type="ECO:0000256" key="1">
    <source>
        <dbReference type="ARBA" id="ARBA00022737"/>
    </source>
</evidence>
<dbReference type="PANTHER" id="PTHR24126">
    <property type="entry name" value="ANKYRIN REPEAT, PH AND SEC7 DOMAIN CONTAINING PROTEIN SECG-RELATED"/>
    <property type="match status" value="1"/>
</dbReference>
<name>A0A9N9NV14_9GLOM</name>
<protein>
    <submittedName>
        <fullName evidence="4">7339_t:CDS:1</fullName>
    </submittedName>
</protein>
<gene>
    <name evidence="4" type="ORF">FCALED_LOCUS17042</name>
</gene>
<comment type="caution">
    <text evidence="4">The sequence shown here is derived from an EMBL/GenBank/DDBJ whole genome shotgun (WGS) entry which is preliminary data.</text>
</comment>
<feature type="repeat" description="ANK" evidence="3">
    <location>
        <begin position="82"/>
        <end position="114"/>
    </location>
</feature>
<keyword evidence="1" id="KW-0677">Repeat</keyword>
<dbReference type="Pfam" id="PF12796">
    <property type="entry name" value="Ank_2"/>
    <property type="match status" value="1"/>
</dbReference>
<dbReference type="InterPro" id="IPR036770">
    <property type="entry name" value="Ankyrin_rpt-contain_sf"/>
</dbReference>
<dbReference type="OrthoDB" id="10057496at2759"/>
<dbReference type="PANTHER" id="PTHR24126:SF14">
    <property type="entry name" value="ANK_REP_REGION DOMAIN-CONTAINING PROTEIN"/>
    <property type="match status" value="1"/>
</dbReference>
<dbReference type="PRINTS" id="PR01415">
    <property type="entry name" value="ANKYRIN"/>
</dbReference>
<dbReference type="SMART" id="SM00248">
    <property type="entry name" value="ANK"/>
    <property type="match status" value="3"/>
</dbReference>
<dbReference type="AlphaFoldDB" id="A0A9N9NV14"/>